<dbReference type="GO" id="GO:0003677">
    <property type="term" value="F:DNA binding"/>
    <property type="evidence" value="ECO:0007669"/>
    <property type="project" value="InterPro"/>
</dbReference>
<dbReference type="EMBL" id="LAZR01012889">
    <property type="protein sequence ID" value="KKM24613.1"/>
    <property type="molecule type" value="Genomic_DNA"/>
</dbReference>
<organism evidence="2">
    <name type="scientific">marine sediment metagenome</name>
    <dbReference type="NCBI Taxonomy" id="412755"/>
    <lineage>
        <taxon>unclassified sequences</taxon>
        <taxon>metagenomes</taxon>
        <taxon>ecological metagenomes</taxon>
    </lineage>
</organism>
<dbReference type="Pfam" id="PF07460">
    <property type="entry name" value="NUMOD3"/>
    <property type="match status" value="2"/>
</dbReference>
<reference evidence="2" key="1">
    <citation type="journal article" date="2015" name="Nature">
        <title>Complex archaea that bridge the gap between prokaryotes and eukaryotes.</title>
        <authorList>
            <person name="Spang A."/>
            <person name="Saw J.H."/>
            <person name="Jorgensen S.L."/>
            <person name="Zaremba-Niedzwiedzka K."/>
            <person name="Martijn J."/>
            <person name="Lind A.E."/>
            <person name="van Eijk R."/>
            <person name="Schleper C."/>
            <person name="Guy L."/>
            <person name="Ettema T.J."/>
        </authorList>
    </citation>
    <scope>NUCLEOTIDE SEQUENCE</scope>
</reference>
<gene>
    <name evidence="2" type="ORF">LCGC14_1603340</name>
</gene>
<dbReference type="AlphaFoldDB" id="A0A0F9KR96"/>
<proteinExistence type="predicted"/>
<comment type="caution">
    <text evidence="2">The sequence shown here is derived from an EMBL/GenBank/DDBJ whole genome shotgun (WGS) entry which is preliminary data.</text>
</comment>
<dbReference type="SMART" id="SM00496">
    <property type="entry name" value="IENR2"/>
    <property type="match status" value="2"/>
</dbReference>
<evidence type="ECO:0000259" key="1">
    <source>
        <dbReference type="SMART" id="SM00496"/>
    </source>
</evidence>
<feature type="domain" description="Nuclease associated modular" evidence="1">
    <location>
        <begin position="74"/>
        <end position="90"/>
    </location>
</feature>
<evidence type="ECO:0000313" key="2">
    <source>
        <dbReference type="EMBL" id="KKM24613.1"/>
    </source>
</evidence>
<accession>A0A0F9KR96</accession>
<protein>
    <recommendedName>
        <fullName evidence="1">Nuclease associated modular domain-containing protein</fullName>
    </recommendedName>
</protein>
<dbReference type="SUPFAM" id="SSF64496">
    <property type="entry name" value="DNA-binding domain of intron-encoded endonucleases"/>
    <property type="match status" value="1"/>
</dbReference>
<feature type="domain" description="Nuclease associated modular" evidence="1">
    <location>
        <begin position="23"/>
        <end position="39"/>
    </location>
</feature>
<sequence>MPKGFAKNGINKGWLKKGNKLFLGRHHSKETKKKLSIKIKQLFENPEYRKRVSKALKGRKVWHTGNNKENTPFYGKKHTKKWKQKMSKLRKGKPLKPNGAKTTKGYMLLLKPNHPFCSKIGYIRRCRFVMEQNLGRFLTFKEVVHHKGSHFPIDSIENRQDDSPENLQLFANINKHMNFHRKLNKNLNQSM</sequence>
<dbReference type="InterPro" id="IPR003611">
    <property type="entry name" value="NUMOD3"/>
</dbReference>
<name>A0A0F9KR96_9ZZZZ</name>